<keyword evidence="4" id="KW-1185">Reference proteome</keyword>
<proteinExistence type="inferred from homology"/>
<dbReference type="AlphaFoldDB" id="A0A4Z1KF27"/>
<dbReference type="InterPro" id="IPR047122">
    <property type="entry name" value="Trans-enoyl_RdTase-like"/>
</dbReference>
<protein>
    <submittedName>
        <fullName evidence="3">Uncharacterized protein</fullName>
    </submittedName>
</protein>
<keyword evidence="2" id="KW-0560">Oxidoreductase</keyword>
<evidence type="ECO:0000256" key="2">
    <source>
        <dbReference type="ARBA" id="ARBA00023002"/>
    </source>
</evidence>
<dbReference type="PANTHER" id="PTHR45348">
    <property type="entry name" value="HYPOTHETICAL OXIDOREDUCTASE (EUROFUNG)"/>
    <property type="match status" value="1"/>
</dbReference>
<reference evidence="3 4" key="1">
    <citation type="submission" date="2017-12" db="EMBL/GenBank/DDBJ databases">
        <title>Comparative genomics of Botrytis spp.</title>
        <authorList>
            <person name="Valero-Jimenez C.A."/>
            <person name="Tapia P."/>
            <person name="Veloso J."/>
            <person name="Silva-Moreno E."/>
            <person name="Staats M."/>
            <person name="Valdes J.H."/>
            <person name="Van Kan J.A.L."/>
        </authorList>
    </citation>
    <scope>NUCLEOTIDE SEQUENCE [LARGE SCALE GENOMIC DNA]</scope>
    <source>
        <strain evidence="3 4">MUCL3349</strain>
    </source>
</reference>
<accession>A0A4Z1KF27</accession>
<dbReference type="Gene3D" id="3.90.180.10">
    <property type="entry name" value="Medium-chain alcohol dehydrogenases, catalytic domain"/>
    <property type="match status" value="1"/>
</dbReference>
<dbReference type="InterPro" id="IPR011032">
    <property type="entry name" value="GroES-like_sf"/>
</dbReference>
<comment type="similarity">
    <text evidence="1">Belongs to the zinc-containing alcohol dehydrogenase family.</text>
</comment>
<organism evidence="3 4">
    <name type="scientific">Botrytis porri</name>
    <dbReference type="NCBI Taxonomy" id="87229"/>
    <lineage>
        <taxon>Eukaryota</taxon>
        <taxon>Fungi</taxon>
        <taxon>Dikarya</taxon>
        <taxon>Ascomycota</taxon>
        <taxon>Pezizomycotina</taxon>
        <taxon>Leotiomycetes</taxon>
        <taxon>Helotiales</taxon>
        <taxon>Sclerotiniaceae</taxon>
        <taxon>Botrytis</taxon>
    </lineage>
</organism>
<evidence type="ECO:0000313" key="3">
    <source>
        <dbReference type="EMBL" id="TGO84783.1"/>
    </source>
</evidence>
<gene>
    <name evidence="3" type="ORF">BPOR_0466g00090</name>
</gene>
<dbReference type="STRING" id="87229.A0A4Z1KF27"/>
<name>A0A4Z1KF27_9HELO</name>
<dbReference type="SUPFAM" id="SSF50129">
    <property type="entry name" value="GroES-like"/>
    <property type="match status" value="1"/>
</dbReference>
<comment type="caution">
    <text evidence="3">The sequence shown here is derived from an EMBL/GenBank/DDBJ whole genome shotgun (WGS) entry which is preliminary data.</text>
</comment>
<evidence type="ECO:0000256" key="1">
    <source>
        <dbReference type="ARBA" id="ARBA00008072"/>
    </source>
</evidence>
<dbReference type="EMBL" id="PQXO01000465">
    <property type="protein sequence ID" value="TGO84783.1"/>
    <property type="molecule type" value="Genomic_DNA"/>
</dbReference>
<dbReference type="PANTHER" id="PTHR45348:SF5">
    <property type="entry name" value="OXIDOREDUCTASE, PUTATIVE (AFU_ORTHOLOGUE AFUA_8G01420)-RELATED"/>
    <property type="match status" value="1"/>
</dbReference>
<dbReference type="Proteomes" id="UP000297280">
    <property type="component" value="Unassembled WGS sequence"/>
</dbReference>
<dbReference type="GO" id="GO:0016651">
    <property type="term" value="F:oxidoreductase activity, acting on NAD(P)H"/>
    <property type="evidence" value="ECO:0007669"/>
    <property type="project" value="InterPro"/>
</dbReference>
<sequence>MREVIVHPSPEIWTEITEPGPDDVVIKVIVAGSNVRDDIAGIVYSIGTNMQIKNEYSLGERVAAFHPMMGSHGAYAEYAVAPIQTVMELPDAITFEVPYQIDDCCRSLIVS</sequence>
<evidence type="ECO:0000313" key="4">
    <source>
        <dbReference type="Proteomes" id="UP000297280"/>
    </source>
</evidence>